<dbReference type="AlphaFoldDB" id="A0A9P5TDW4"/>
<reference evidence="12" key="1">
    <citation type="submission" date="2019-10" db="EMBL/GenBank/DDBJ databases">
        <authorList>
            <consortium name="DOE Joint Genome Institute"/>
            <person name="Kuo A."/>
            <person name="Miyauchi S."/>
            <person name="Kiss E."/>
            <person name="Drula E."/>
            <person name="Kohler A."/>
            <person name="Sanchez-Garcia M."/>
            <person name="Andreopoulos B."/>
            <person name="Barry K.W."/>
            <person name="Bonito G."/>
            <person name="Buee M."/>
            <person name="Carver A."/>
            <person name="Chen C."/>
            <person name="Cichocki N."/>
            <person name="Clum A."/>
            <person name="Culley D."/>
            <person name="Crous P.W."/>
            <person name="Fauchery L."/>
            <person name="Girlanda M."/>
            <person name="Hayes R."/>
            <person name="Keri Z."/>
            <person name="LaButti K."/>
            <person name="Lipzen A."/>
            <person name="Lombard V."/>
            <person name="Magnuson J."/>
            <person name="Maillard F."/>
            <person name="Morin E."/>
            <person name="Murat C."/>
            <person name="Nolan M."/>
            <person name="Ohm R."/>
            <person name="Pangilinan J."/>
            <person name="Pereira M."/>
            <person name="Perotto S."/>
            <person name="Peter M."/>
            <person name="Riley R."/>
            <person name="Sitrit Y."/>
            <person name="Stielow B."/>
            <person name="Szollosi G."/>
            <person name="Zifcakova L."/>
            <person name="Stursova M."/>
            <person name="Spatafora J.W."/>
            <person name="Tedersoo L."/>
            <person name="Vaario L.-M."/>
            <person name="Yamada A."/>
            <person name="Yan M."/>
            <person name="Wang P."/>
            <person name="Xu J."/>
            <person name="Bruns T."/>
            <person name="Baldrian P."/>
            <person name="Vilgalys R."/>
            <person name="Henrissat B."/>
            <person name="Grigoriev I.V."/>
            <person name="Hibbett D."/>
            <person name="Nagy L.G."/>
            <person name="Martin F.M."/>
        </authorList>
    </citation>
    <scope>NUCLEOTIDE SEQUENCE</scope>
    <source>
        <strain evidence="12">Prilba</strain>
    </source>
</reference>
<dbReference type="Gene3D" id="1.10.630.10">
    <property type="entry name" value="Cytochrome P450"/>
    <property type="match status" value="1"/>
</dbReference>
<dbReference type="PANTHER" id="PTHR46300">
    <property type="entry name" value="P450, PUTATIVE (EUROFUNG)-RELATED-RELATED"/>
    <property type="match status" value="1"/>
</dbReference>
<organism evidence="12 13">
    <name type="scientific">Russula ochroleuca</name>
    <dbReference type="NCBI Taxonomy" id="152965"/>
    <lineage>
        <taxon>Eukaryota</taxon>
        <taxon>Fungi</taxon>
        <taxon>Dikarya</taxon>
        <taxon>Basidiomycota</taxon>
        <taxon>Agaricomycotina</taxon>
        <taxon>Agaricomycetes</taxon>
        <taxon>Russulales</taxon>
        <taxon>Russulaceae</taxon>
        <taxon>Russula</taxon>
    </lineage>
</organism>
<dbReference type="EMBL" id="WHVB01000002">
    <property type="protein sequence ID" value="KAF8486349.1"/>
    <property type="molecule type" value="Genomic_DNA"/>
</dbReference>
<feature type="transmembrane region" description="Helical" evidence="11">
    <location>
        <begin position="6"/>
        <end position="25"/>
    </location>
</feature>
<dbReference type="GO" id="GO:0004497">
    <property type="term" value="F:monooxygenase activity"/>
    <property type="evidence" value="ECO:0007669"/>
    <property type="project" value="UniProtKB-KW"/>
</dbReference>
<dbReference type="InterPro" id="IPR017972">
    <property type="entry name" value="Cyt_P450_CS"/>
</dbReference>
<evidence type="ECO:0000256" key="6">
    <source>
        <dbReference type="ARBA" id="ARBA00023002"/>
    </source>
</evidence>
<dbReference type="GO" id="GO:0020037">
    <property type="term" value="F:heme binding"/>
    <property type="evidence" value="ECO:0007669"/>
    <property type="project" value="InterPro"/>
</dbReference>
<reference evidence="12" key="2">
    <citation type="journal article" date="2020" name="Nat. Commun.">
        <title>Large-scale genome sequencing of mycorrhizal fungi provides insights into the early evolution of symbiotic traits.</title>
        <authorList>
            <person name="Miyauchi S."/>
            <person name="Kiss E."/>
            <person name="Kuo A."/>
            <person name="Drula E."/>
            <person name="Kohler A."/>
            <person name="Sanchez-Garcia M."/>
            <person name="Morin E."/>
            <person name="Andreopoulos B."/>
            <person name="Barry K.W."/>
            <person name="Bonito G."/>
            <person name="Buee M."/>
            <person name="Carver A."/>
            <person name="Chen C."/>
            <person name="Cichocki N."/>
            <person name="Clum A."/>
            <person name="Culley D."/>
            <person name="Crous P.W."/>
            <person name="Fauchery L."/>
            <person name="Girlanda M."/>
            <person name="Hayes R.D."/>
            <person name="Keri Z."/>
            <person name="LaButti K."/>
            <person name="Lipzen A."/>
            <person name="Lombard V."/>
            <person name="Magnuson J."/>
            <person name="Maillard F."/>
            <person name="Murat C."/>
            <person name="Nolan M."/>
            <person name="Ohm R.A."/>
            <person name="Pangilinan J."/>
            <person name="Pereira M.F."/>
            <person name="Perotto S."/>
            <person name="Peter M."/>
            <person name="Pfister S."/>
            <person name="Riley R."/>
            <person name="Sitrit Y."/>
            <person name="Stielow J.B."/>
            <person name="Szollosi G."/>
            <person name="Zifcakova L."/>
            <person name="Stursova M."/>
            <person name="Spatafora J.W."/>
            <person name="Tedersoo L."/>
            <person name="Vaario L.M."/>
            <person name="Yamada A."/>
            <person name="Yan M."/>
            <person name="Wang P."/>
            <person name="Xu J."/>
            <person name="Bruns T."/>
            <person name="Baldrian P."/>
            <person name="Vilgalys R."/>
            <person name="Dunand C."/>
            <person name="Henrissat B."/>
            <person name="Grigoriev I.V."/>
            <person name="Hibbett D."/>
            <person name="Nagy L.G."/>
            <person name="Martin F.M."/>
        </authorList>
    </citation>
    <scope>NUCLEOTIDE SEQUENCE</scope>
    <source>
        <strain evidence="12">Prilba</strain>
    </source>
</reference>
<protein>
    <submittedName>
        <fullName evidence="12">Cytochrome P450</fullName>
    </submittedName>
</protein>
<evidence type="ECO:0000256" key="8">
    <source>
        <dbReference type="ARBA" id="ARBA00023033"/>
    </source>
</evidence>
<accession>A0A9P5TDW4</accession>
<dbReference type="PROSITE" id="PS00086">
    <property type="entry name" value="CYTOCHROME_P450"/>
    <property type="match status" value="1"/>
</dbReference>
<evidence type="ECO:0000256" key="5">
    <source>
        <dbReference type="ARBA" id="ARBA00022723"/>
    </source>
</evidence>
<feature type="binding site" description="axial binding residue" evidence="9">
    <location>
        <position position="464"/>
    </location>
    <ligand>
        <name>heme</name>
        <dbReference type="ChEBI" id="CHEBI:30413"/>
    </ligand>
    <ligandPart>
        <name>Fe</name>
        <dbReference type="ChEBI" id="CHEBI:18248"/>
    </ligandPart>
</feature>
<dbReference type="CDD" id="cd11065">
    <property type="entry name" value="CYP64-like"/>
    <property type="match status" value="1"/>
</dbReference>
<dbReference type="SUPFAM" id="SSF48264">
    <property type="entry name" value="Cytochrome P450"/>
    <property type="match status" value="1"/>
</dbReference>
<dbReference type="InterPro" id="IPR001128">
    <property type="entry name" value="Cyt_P450"/>
</dbReference>
<dbReference type="GO" id="GO:0005506">
    <property type="term" value="F:iron ion binding"/>
    <property type="evidence" value="ECO:0007669"/>
    <property type="project" value="InterPro"/>
</dbReference>
<dbReference type="PRINTS" id="PR00463">
    <property type="entry name" value="EP450I"/>
</dbReference>
<evidence type="ECO:0000256" key="1">
    <source>
        <dbReference type="ARBA" id="ARBA00001971"/>
    </source>
</evidence>
<name>A0A9P5TDW4_9AGAM</name>
<evidence type="ECO:0000256" key="4">
    <source>
        <dbReference type="ARBA" id="ARBA00022617"/>
    </source>
</evidence>
<dbReference type="PRINTS" id="PR00385">
    <property type="entry name" value="P450"/>
</dbReference>
<keyword evidence="7 9" id="KW-0408">Iron</keyword>
<dbReference type="InterPro" id="IPR002401">
    <property type="entry name" value="Cyt_P450_E_grp-I"/>
</dbReference>
<proteinExistence type="inferred from homology"/>
<keyword evidence="8 10" id="KW-0503">Monooxygenase</keyword>
<evidence type="ECO:0000256" key="3">
    <source>
        <dbReference type="ARBA" id="ARBA00010617"/>
    </source>
</evidence>
<dbReference type="InterPro" id="IPR036396">
    <property type="entry name" value="Cyt_P450_sf"/>
</dbReference>
<keyword evidence="6 10" id="KW-0560">Oxidoreductase</keyword>
<keyword evidence="11" id="KW-0472">Membrane</keyword>
<evidence type="ECO:0000256" key="7">
    <source>
        <dbReference type="ARBA" id="ARBA00023004"/>
    </source>
</evidence>
<comment type="caution">
    <text evidence="12">The sequence shown here is derived from an EMBL/GenBank/DDBJ whole genome shotgun (WGS) entry which is preliminary data.</text>
</comment>
<dbReference type="GO" id="GO:0016705">
    <property type="term" value="F:oxidoreductase activity, acting on paired donors, with incorporation or reduction of molecular oxygen"/>
    <property type="evidence" value="ECO:0007669"/>
    <property type="project" value="InterPro"/>
</dbReference>
<evidence type="ECO:0000256" key="9">
    <source>
        <dbReference type="PIRSR" id="PIRSR602401-1"/>
    </source>
</evidence>
<gene>
    <name evidence="12" type="ORF">DFH94DRAFT_688712</name>
</gene>
<keyword evidence="4 9" id="KW-0349">Heme</keyword>
<evidence type="ECO:0000256" key="10">
    <source>
        <dbReference type="RuleBase" id="RU000461"/>
    </source>
</evidence>
<evidence type="ECO:0000313" key="12">
    <source>
        <dbReference type="EMBL" id="KAF8486349.1"/>
    </source>
</evidence>
<dbReference type="Proteomes" id="UP000759537">
    <property type="component" value="Unassembled WGS sequence"/>
</dbReference>
<evidence type="ECO:0000313" key="13">
    <source>
        <dbReference type="Proteomes" id="UP000759537"/>
    </source>
</evidence>
<evidence type="ECO:0000256" key="2">
    <source>
        <dbReference type="ARBA" id="ARBA00005179"/>
    </source>
</evidence>
<comment type="pathway">
    <text evidence="2">Secondary metabolite biosynthesis.</text>
</comment>
<comment type="similarity">
    <text evidence="3 10">Belongs to the cytochrome P450 family.</text>
</comment>
<evidence type="ECO:0000256" key="11">
    <source>
        <dbReference type="SAM" id="Phobius"/>
    </source>
</evidence>
<dbReference type="OrthoDB" id="2789670at2759"/>
<dbReference type="InterPro" id="IPR050364">
    <property type="entry name" value="Cytochrome_P450_fung"/>
</dbReference>
<comment type="cofactor">
    <cofactor evidence="1 9">
        <name>heme</name>
        <dbReference type="ChEBI" id="CHEBI:30413"/>
    </cofactor>
</comment>
<keyword evidence="11" id="KW-1133">Transmembrane helix</keyword>
<sequence length="536" mass="60511">MPVVSLTSTLYILVLVSSLAALFAFRDYQRRRGLPYPPGPRPLPLIGNLFDIPKEFSWLAYLRFSKKHGMIYFVVKGLLTEAMAGDVISFHVFGQAIVVLNSYKANKDLLERRGEIYSDRPVIPIFEMMNWQWNVAFSKYTESWRLSRKLLDRGLRPAAIAAYRPLLQQKAHILLSQMLAKLDEFETHLNHLTGSLILAMAYGYEVKEPNDRKVQASKAFLQITGETSLPGTLLVNDLPYLRYVVRYIPDWFPWLNYKPLVRYGYNIGLEVLHGPMEFVRENILNGTAQPSIALENLQETEQLEEPEREKAEQVIATALGSVYSGGTDTTASSIMVFIVATLLRPEIQTMAQGELDAVTGRERLPRFEDRPRLPFVDAICKEVFRWRPVTPLGFPHATTEDDVYKGFFIPKGAVVISNVWAIFHDPVMYPEPDVFKPERFINPNGTLREDPVLASSFGFGKRVCPGRHLADATMFIAIASLLSVFNVMKKGNGTNGGPDMYPFTGKGLSAPCPFTCSIIPRDRRAEELITANVPEQ</sequence>
<dbReference type="PANTHER" id="PTHR46300:SF7">
    <property type="entry name" value="P450, PUTATIVE (EUROFUNG)-RELATED"/>
    <property type="match status" value="1"/>
</dbReference>
<keyword evidence="13" id="KW-1185">Reference proteome</keyword>
<keyword evidence="11" id="KW-0812">Transmembrane</keyword>
<keyword evidence="5 9" id="KW-0479">Metal-binding</keyword>
<dbReference type="Pfam" id="PF00067">
    <property type="entry name" value="p450"/>
    <property type="match status" value="1"/>
</dbReference>